<dbReference type="InterPro" id="IPR012340">
    <property type="entry name" value="NA-bd_OB-fold"/>
</dbReference>
<dbReference type="PROSITE" id="PS01278">
    <property type="entry name" value="MTTASE_RADICAL"/>
    <property type="match status" value="1"/>
</dbReference>
<dbReference type="SFLD" id="SFLDG01061">
    <property type="entry name" value="methylthiotransferase"/>
    <property type="match status" value="1"/>
</dbReference>
<dbReference type="EC" id="2.8.4.4" evidence="8"/>
<feature type="domain" description="MTTase N-terminal" evidence="9">
    <location>
        <begin position="4"/>
        <end position="122"/>
    </location>
</feature>
<dbReference type="InterPro" id="IPR038135">
    <property type="entry name" value="Methylthiotransferase_N_sf"/>
</dbReference>
<keyword evidence="4 8" id="KW-0949">S-adenosyl-L-methionine</keyword>
<keyword evidence="12" id="KW-1185">Reference proteome</keyword>
<dbReference type="PANTHER" id="PTHR43837:SF1">
    <property type="entry name" value="RIBOSOMAL PROTEIN US12 METHYLTHIOTRANSFERASE RIMO"/>
    <property type="match status" value="1"/>
</dbReference>
<dbReference type="InterPro" id="IPR002792">
    <property type="entry name" value="TRAM_dom"/>
</dbReference>
<feature type="binding site" evidence="8">
    <location>
        <position position="13"/>
    </location>
    <ligand>
        <name>[4Fe-4S] cluster</name>
        <dbReference type="ChEBI" id="CHEBI:49883"/>
        <label>1</label>
    </ligand>
</feature>
<dbReference type="SFLD" id="SFLDS00029">
    <property type="entry name" value="Radical_SAM"/>
    <property type="match status" value="1"/>
</dbReference>
<reference evidence="11 12" key="1">
    <citation type="submission" date="2009-04" db="EMBL/GenBank/DDBJ databases">
        <authorList>
            <person name="Sebastian Y."/>
            <person name="Madupu R."/>
            <person name="Durkin A.S."/>
            <person name="Torralba M."/>
            <person name="Methe B."/>
            <person name="Sutton G.G."/>
            <person name="Strausberg R.L."/>
            <person name="Nelson K.E."/>
        </authorList>
    </citation>
    <scope>NUCLEOTIDE SEQUENCE [LARGE SCALE GENOMIC DNA]</scope>
    <source>
        <strain evidence="12">ATCC 35406 / BCRC 14492 / JCM 8526 / NCTC 13058 / HG 370</strain>
    </source>
</reference>
<dbReference type="PROSITE" id="PS51449">
    <property type="entry name" value="MTTASE_N"/>
    <property type="match status" value="1"/>
</dbReference>
<keyword evidence="2 8" id="KW-0963">Cytoplasm</keyword>
<dbReference type="NCBIfam" id="TIGR01125">
    <property type="entry name" value="30S ribosomal protein S12 methylthiotransferase RimO"/>
    <property type="match status" value="1"/>
</dbReference>
<feature type="binding site" evidence="8">
    <location>
        <position position="146"/>
    </location>
    <ligand>
        <name>[4Fe-4S] cluster</name>
        <dbReference type="ChEBI" id="CHEBI:49883"/>
        <label>2</label>
        <note>4Fe-4S-S-AdoMet</note>
    </ligand>
</feature>
<dbReference type="GO" id="GO:0046872">
    <property type="term" value="F:metal ion binding"/>
    <property type="evidence" value="ECO:0007669"/>
    <property type="project" value="UniProtKB-KW"/>
</dbReference>
<dbReference type="InterPro" id="IPR058240">
    <property type="entry name" value="rSAM_sf"/>
</dbReference>
<dbReference type="STRING" id="553175.POREN0001_0399"/>
<dbReference type="GO" id="GO:0035599">
    <property type="term" value="F:aspartic acid methylthiotransferase activity"/>
    <property type="evidence" value="ECO:0007669"/>
    <property type="project" value="TreeGrafter"/>
</dbReference>
<dbReference type="AlphaFoldDB" id="C3JB07"/>
<comment type="similarity">
    <text evidence="8">Belongs to the methylthiotransferase family. RimO subfamily.</text>
</comment>
<dbReference type="Gene3D" id="2.40.50.140">
    <property type="entry name" value="Nucleic acid-binding proteins"/>
    <property type="match status" value="1"/>
</dbReference>
<dbReference type="GO" id="GO:0051539">
    <property type="term" value="F:4 iron, 4 sulfur cluster binding"/>
    <property type="evidence" value="ECO:0007669"/>
    <property type="project" value="UniProtKB-UniRule"/>
</dbReference>
<accession>C3JB07</accession>
<name>C3JB07_POREA</name>
<evidence type="ECO:0000259" key="10">
    <source>
        <dbReference type="PROSITE" id="PS51918"/>
    </source>
</evidence>
<evidence type="ECO:0000259" key="9">
    <source>
        <dbReference type="PROSITE" id="PS51449"/>
    </source>
</evidence>
<keyword evidence="6 8" id="KW-0408">Iron</keyword>
<dbReference type="Gene3D" id="3.80.30.20">
    <property type="entry name" value="tm_1862 like domain"/>
    <property type="match status" value="1"/>
</dbReference>
<dbReference type="InterPro" id="IPR013848">
    <property type="entry name" value="Methylthiotransferase_N"/>
</dbReference>
<evidence type="ECO:0000313" key="11">
    <source>
        <dbReference type="EMBL" id="EEN82821.1"/>
    </source>
</evidence>
<keyword evidence="5 8" id="KW-0479">Metal-binding</keyword>
<dbReference type="Pfam" id="PF00919">
    <property type="entry name" value="UPF0004"/>
    <property type="match status" value="1"/>
</dbReference>
<dbReference type="Proteomes" id="UP000004295">
    <property type="component" value="Unassembled WGS sequence"/>
</dbReference>
<gene>
    <name evidence="8 11" type="primary">rimO</name>
    <name evidence="11" type="ORF">POREN0001_0399</name>
</gene>
<comment type="subcellular location">
    <subcellularLocation>
        <location evidence="8">Cytoplasm</location>
    </subcellularLocation>
</comment>
<proteinExistence type="inferred from homology"/>
<dbReference type="InterPro" id="IPR005840">
    <property type="entry name" value="Ribosomal_uS12_MeSTrfase_RimO"/>
</dbReference>
<keyword evidence="3 8" id="KW-0808">Transferase</keyword>
<dbReference type="PROSITE" id="PS51918">
    <property type="entry name" value="RADICAL_SAM"/>
    <property type="match status" value="1"/>
</dbReference>
<evidence type="ECO:0000256" key="3">
    <source>
        <dbReference type="ARBA" id="ARBA00022679"/>
    </source>
</evidence>
<dbReference type="PANTHER" id="PTHR43837">
    <property type="entry name" value="RIBOSOMAL PROTEIN S12 METHYLTHIOTRANSFERASE RIMO"/>
    <property type="match status" value="1"/>
</dbReference>
<dbReference type="GO" id="GO:0005829">
    <property type="term" value="C:cytosol"/>
    <property type="evidence" value="ECO:0007669"/>
    <property type="project" value="TreeGrafter"/>
</dbReference>
<dbReference type="CDD" id="cd01335">
    <property type="entry name" value="Radical_SAM"/>
    <property type="match status" value="1"/>
</dbReference>
<organism evidence="11 12">
    <name type="scientific">Porphyromonas endodontalis (strain ATCC 35406 / DSM 24491 / JCM 8526 / CCUG 16442 / BCRC 14492 / NCTC 13058 / HG 370)</name>
    <name type="common">Bacteroides endodontalis</name>
    <dbReference type="NCBI Taxonomy" id="553175"/>
    <lineage>
        <taxon>Bacteria</taxon>
        <taxon>Pseudomonadati</taxon>
        <taxon>Bacteroidota</taxon>
        <taxon>Bacteroidia</taxon>
        <taxon>Bacteroidales</taxon>
        <taxon>Porphyromonadaceae</taxon>
        <taxon>Porphyromonas</taxon>
    </lineage>
</organism>
<dbReference type="SFLD" id="SFLDG01082">
    <property type="entry name" value="B12-binding_domain_containing"/>
    <property type="match status" value="1"/>
</dbReference>
<dbReference type="GO" id="GO:0006400">
    <property type="term" value="P:tRNA modification"/>
    <property type="evidence" value="ECO:0007669"/>
    <property type="project" value="InterPro"/>
</dbReference>
<feature type="domain" description="Radical SAM core" evidence="10">
    <location>
        <begin position="132"/>
        <end position="363"/>
    </location>
</feature>
<evidence type="ECO:0000313" key="12">
    <source>
        <dbReference type="Proteomes" id="UP000004295"/>
    </source>
</evidence>
<comment type="cofactor">
    <cofactor evidence="8">
        <name>[4Fe-4S] cluster</name>
        <dbReference type="ChEBI" id="CHEBI:49883"/>
    </cofactor>
    <text evidence="8">Binds 2 [4Fe-4S] clusters. One cluster is coordinated with 3 cysteines and an exchangeable S-adenosyl-L-methionine.</text>
</comment>
<comment type="function">
    <text evidence="8">Catalyzes the methylthiolation of an aspartic acid residue of ribosomal protein uS12.</text>
</comment>
<dbReference type="InterPro" id="IPR006638">
    <property type="entry name" value="Elp3/MiaA/NifB-like_rSAM"/>
</dbReference>
<comment type="catalytic activity">
    <reaction evidence="8">
        <text>L-aspartate(89)-[ribosomal protein uS12]-hydrogen + (sulfur carrier)-SH + AH2 + 2 S-adenosyl-L-methionine = 3-methylsulfanyl-L-aspartate(89)-[ribosomal protein uS12]-hydrogen + (sulfur carrier)-H + 5'-deoxyadenosine + L-methionine + A + S-adenosyl-L-homocysteine + 2 H(+)</text>
        <dbReference type="Rhea" id="RHEA:37087"/>
        <dbReference type="Rhea" id="RHEA-COMP:10460"/>
        <dbReference type="Rhea" id="RHEA-COMP:10461"/>
        <dbReference type="Rhea" id="RHEA-COMP:14737"/>
        <dbReference type="Rhea" id="RHEA-COMP:14739"/>
        <dbReference type="ChEBI" id="CHEBI:13193"/>
        <dbReference type="ChEBI" id="CHEBI:15378"/>
        <dbReference type="ChEBI" id="CHEBI:17319"/>
        <dbReference type="ChEBI" id="CHEBI:17499"/>
        <dbReference type="ChEBI" id="CHEBI:29917"/>
        <dbReference type="ChEBI" id="CHEBI:29961"/>
        <dbReference type="ChEBI" id="CHEBI:57844"/>
        <dbReference type="ChEBI" id="CHEBI:57856"/>
        <dbReference type="ChEBI" id="CHEBI:59789"/>
        <dbReference type="ChEBI" id="CHEBI:64428"/>
        <dbReference type="ChEBI" id="CHEBI:73599"/>
        <dbReference type="EC" id="2.8.4.4"/>
    </reaction>
</comment>
<comment type="caution">
    <text evidence="11">The sequence shown here is derived from an EMBL/GenBank/DDBJ whole genome shotgun (WGS) entry which is preliminary data.</text>
</comment>
<evidence type="ECO:0000256" key="5">
    <source>
        <dbReference type="ARBA" id="ARBA00022723"/>
    </source>
</evidence>
<dbReference type="Pfam" id="PF18693">
    <property type="entry name" value="TRAM_2"/>
    <property type="match status" value="1"/>
</dbReference>
<evidence type="ECO:0000256" key="6">
    <source>
        <dbReference type="ARBA" id="ARBA00023004"/>
    </source>
</evidence>
<dbReference type="eggNOG" id="COG0621">
    <property type="taxonomic scope" value="Bacteria"/>
</dbReference>
<dbReference type="RefSeq" id="WP_004333793.1">
    <property type="nucleotide sequence ID" value="NZ_ACNN01000020.1"/>
</dbReference>
<dbReference type="GO" id="GO:0103039">
    <property type="term" value="F:protein methylthiotransferase activity"/>
    <property type="evidence" value="ECO:0007669"/>
    <property type="project" value="UniProtKB-EC"/>
</dbReference>
<evidence type="ECO:0000256" key="8">
    <source>
        <dbReference type="HAMAP-Rule" id="MF_01865"/>
    </source>
</evidence>
<evidence type="ECO:0000256" key="2">
    <source>
        <dbReference type="ARBA" id="ARBA00022490"/>
    </source>
</evidence>
<dbReference type="GeneID" id="93365377"/>
<dbReference type="Pfam" id="PF04055">
    <property type="entry name" value="Radical_SAM"/>
    <property type="match status" value="1"/>
</dbReference>
<evidence type="ECO:0000256" key="1">
    <source>
        <dbReference type="ARBA" id="ARBA00022485"/>
    </source>
</evidence>
<dbReference type="EMBL" id="ACNN01000020">
    <property type="protein sequence ID" value="EEN82821.1"/>
    <property type="molecule type" value="Genomic_DNA"/>
</dbReference>
<dbReference type="InterPro" id="IPR007197">
    <property type="entry name" value="rSAM"/>
</dbReference>
<feature type="binding site" evidence="8">
    <location>
        <position position="51"/>
    </location>
    <ligand>
        <name>[4Fe-4S] cluster</name>
        <dbReference type="ChEBI" id="CHEBI:49883"/>
        <label>1</label>
    </ligand>
</feature>
<dbReference type="FunFam" id="3.80.30.20:FF:000001">
    <property type="entry name" value="tRNA-2-methylthio-N(6)-dimethylallyladenosine synthase 2"/>
    <property type="match status" value="1"/>
</dbReference>
<feature type="binding site" evidence="8">
    <location>
        <position position="153"/>
    </location>
    <ligand>
        <name>[4Fe-4S] cluster</name>
        <dbReference type="ChEBI" id="CHEBI:49883"/>
        <label>2</label>
        <note>4Fe-4S-S-AdoMet</note>
    </ligand>
</feature>
<dbReference type="HAMAP" id="MF_01865">
    <property type="entry name" value="MTTase_RimO"/>
    <property type="match status" value="1"/>
</dbReference>
<protein>
    <recommendedName>
        <fullName evidence="8">Ribosomal protein uS12 methylthiotransferase RimO</fullName>
        <shortName evidence="8">uS12 MTTase</shortName>
        <shortName evidence="8">uS12 methylthiotransferase</shortName>
        <ecNumber evidence="8">2.8.4.4</ecNumber>
    </recommendedName>
    <alternativeName>
        <fullName evidence="8">Ribosomal protein uS12 (aspartate-C(3))-methylthiotransferase</fullName>
    </alternativeName>
    <alternativeName>
        <fullName evidence="8">Ribosome maturation factor RimO</fullName>
    </alternativeName>
</protein>
<evidence type="ECO:0000256" key="7">
    <source>
        <dbReference type="ARBA" id="ARBA00023014"/>
    </source>
</evidence>
<dbReference type="GO" id="GO:0005840">
    <property type="term" value="C:ribosome"/>
    <property type="evidence" value="ECO:0007669"/>
    <property type="project" value="UniProtKB-KW"/>
</dbReference>
<dbReference type="InterPro" id="IPR023404">
    <property type="entry name" value="rSAM_horseshoe"/>
</dbReference>
<dbReference type="SMART" id="SM00729">
    <property type="entry name" value="Elp3"/>
    <property type="match status" value="1"/>
</dbReference>
<keyword evidence="7 8" id="KW-0411">Iron-sulfur</keyword>
<dbReference type="InterPro" id="IPR020612">
    <property type="entry name" value="Methylthiotransferase_CS"/>
</dbReference>
<dbReference type="NCBIfam" id="TIGR00089">
    <property type="entry name" value="MiaB/RimO family radical SAM methylthiotransferase"/>
    <property type="match status" value="1"/>
</dbReference>
<dbReference type="Gene3D" id="3.40.50.12160">
    <property type="entry name" value="Methylthiotransferase, N-terminal domain"/>
    <property type="match status" value="1"/>
</dbReference>
<keyword evidence="11" id="KW-0687">Ribonucleoprotein</keyword>
<sequence length="436" mass="49523">MRRNEVNVITLGCSKNLVDSELLMRRFAAAGYSVRHDPKRITGEIVVINTCGFIGAAQEESINTILAFVRAKEEGRIGKLIVMGCLSERFRGDLKAEIPEIDALYGKFDWKNLVADLGPSFAPETDTARLLTTPKHYAYVKISEGCDRGCSYCAIPLITGRQKSRTIESLVDEVKTLVDEGCSEFQLIAQDLTSYGRDLGGKVLLAPLLERLSDLPGVRRLRLHYAYPTQFPREILPIMRERDNICKYLDIALQHATDNMLQKMRRNITQLETERLLDEIRKEVPGIALRTTLIVGHPGETEQDFRALCEFIERRQFERMGAFAYSHEVGTYAYKHYQDEIPEEVKMERLEQLMALQEPIAEAYSRSLVGTTQEVLIDRREEEFVVGRTQYDSPEVDPEVLIPVEQAHSLRVGHYYPLPIVGVDGFDLLAQAPLSR</sequence>
<feature type="binding site" evidence="8">
    <location>
        <position position="150"/>
    </location>
    <ligand>
        <name>[4Fe-4S] cluster</name>
        <dbReference type="ChEBI" id="CHEBI:49883"/>
        <label>2</label>
        <note>4Fe-4S-S-AdoMet</note>
    </ligand>
</feature>
<feature type="binding site" evidence="8">
    <location>
        <position position="85"/>
    </location>
    <ligand>
        <name>[4Fe-4S] cluster</name>
        <dbReference type="ChEBI" id="CHEBI:49883"/>
        <label>1</label>
    </ligand>
</feature>
<dbReference type="InterPro" id="IPR005839">
    <property type="entry name" value="Methylthiotransferase"/>
</dbReference>
<evidence type="ECO:0000256" key="4">
    <source>
        <dbReference type="ARBA" id="ARBA00022691"/>
    </source>
</evidence>
<keyword evidence="11" id="KW-0689">Ribosomal protein</keyword>
<keyword evidence="1 8" id="KW-0004">4Fe-4S</keyword>
<dbReference type="SFLD" id="SFLDF00274">
    <property type="entry name" value="ribosomal_protein_S12_methylth"/>
    <property type="match status" value="1"/>
</dbReference>
<dbReference type="SUPFAM" id="SSF102114">
    <property type="entry name" value="Radical SAM enzymes"/>
    <property type="match status" value="1"/>
</dbReference>